<dbReference type="EMBL" id="MFQB01000036">
    <property type="protein sequence ID" value="OGH66393.1"/>
    <property type="molecule type" value="Genomic_DNA"/>
</dbReference>
<evidence type="ECO:0000313" key="4">
    <source>
        <dbReference type="Proteomes" id="UP000176282"/>
    </source>
</evidence>
<dbReference type="STRING" id="1798680.A3J66_02955"/>
<dbReference type="InterPro" id="IPR050239">
    <property type="entry name" value="Sigma-70_RNA_pol_init_factors"/>
</dbReference>
<gene>
    <name evidence="3" type="ORF">A3J66_02955</name>
</gene>
<dbReference type="InterPro" id="IPR000943">
    <property type="entry name" value="RNA_pol_sigma70"/>
</dbReference>
<dbReference type="Proteomes" id="UP000176282">
    <property type="component" value="Unassembled WGS sequence"/>
</dbReference>
<dbReference type="PANTHER" id="PTHR30603">
    <property type="entry name" value="RNA POLYMERASE SIGMA FACTOR RPO"/>
    <property type="match status" value="1"/>
</dbReference>
<evidence type="ECO:0000256" key="1">
    <source>
        <dbReference type="SAM" id="MobiDB-lite"/>
    </source>
</evidence>
<sequence>MTSSVERTVQEELERSPQLNPEDDEQILDVLLSGSGVTPERVPGFAAFMRTPFHHYLFTGMGQSLLSFLGLPLSRKQGKWQYLKFIARYLPEAAYHLWAKYVGERDGGDSCEPDRRHLLRELHTGHESWSQAWAFADCWRAVVCQAEVLQGEAVEHDFDRRFLWEELDKVLVESLTPRERRVLELRFGFFGNGEFTLEEAGEVFGLKGERIRQIEARAFRKLRAEHAPKVLSEFLK</sequence>
<dbReference type="CDD" id="cd06171">
    <property type="entry name" value="Sigma70_r4"/>
    <property type="match status" value="1"/>
</dbReference>
<reference evidence="3 4" key="1">
    <citation type="journal article" date="2016" name="Nat. Commun.">
        <title>Thousands of microbial genomes shed light on interconnected biogeochemical processes in an aquifer system.</title>
        <authorList>
            <person name="Anantharaman K."/>
            <person name="Brown C.T."/>
            <person name="Hug L.A."/>
            <person name="Sharon I."/>
            <person name="Castelle C.J."/>
            <person name="Probst A.J."/>
            <person name="Thomas B.C."/>
            <person name="Singh A."/>
            <person name="Wilkins M.J."/>
            <person name="Karaoz U."/>
            <person name="Brodie E.L."/>
            <person name="Williams K.H."/>
            <person name="Hubbard S.S."/>
            <person name="Banfield J.F."/>
        </authorList>
    </citation>
    <scope>NUCLEOTIDE SEQUENCE [LARGE SCALE GENOMIC DNA]</scope>
</reference>
<dbReference type="PANTHER" id="PTHR30603:SF47">
    <property type="entry name" value="RNA POLYMERASE SIGMA FACTOR SIGD, CHLOROPLASTIC"/>
    <property type="match status" value="1"/>
</dbReference>
<dbReference type="Pfam" id="PF04545">
    <property type="entry name" value="Sigma70_r4"/>
    <property type="match status" value="1"/>
</dbReference>
<protein>
    <recommendedName>
        <fullName evidence="2">RNA polymerase sigma-70 region 4 domain-containing protein</fullName>
    </recommendedName>
</protein>
<comment type="caution">
    <text evidence="3">The sequence shown here is derived from an EMBL/GenBank/DDBJ whole genome shotgun (WGS) entry which is preliminary data.</text>
</comment>
<accession>A0A1F6M4B6</accession>
<dbReference type="AlphaFoldDB" id="A0A1F6M4B6"/>
<dbReference type="Gene3D" id="1.10.10.10">
    <property type="entry name" value="Winged helix-like DNA-binding domain superfamily/Winged helix DNA-binding domain"/>
    <property type="match status" value="1"/>
</dbReference>
<proteinExistence type="predicted"/>
<evidence type="ECO:0000313" key="3">
    <source>
        <dbReference type="EMBL" id="OGH66393.1"/>
    </source>
</evidence>
<dbReference type="PRINTS" id="PR00046">
    <property type="entry name" value="SIGMA70FCT"/>
</dbReference>
<dbReference type="SUPFAM" id="SSF88659">
    <property type="entry name" value="Sigma3 and sigma4 domains of RNA polymerase sigma factors"/>
    <property type="match status" value="1"/>
</dbReference>
<feature type="domain" description="RNA polymerase sigma-70 region 4" evidence="2">
    <location>
        <begin position="173"/>
        <end position="224"/>
    </location>
</feature>
<organism evidence="3 4">
    <name type="scientific">Candidatus Magasanikbacteria bacterium RIFCSPHIGHO2_02_FULL_47_14</name>
    <dbReference type="NCBI Taxonomy" id="1798680"/>
    <lineage>
        <taxon>Bacteria</taxon>
        <taxon>Candidatus Magasanikiibacteriota</taxon>
    </lineage>
</organism>
<dbReference type="GO" id="GO:0006352">
    <property type="term" value="P:DNA-templated transcription initiation"/>
    <property type="evidence" value="ECO:0007669"/>
    <property type="project" value="InterPro"/>
</dbReference>
<dbReference type="GO" id="GO:0003700">
    <property type="term" value="F:DNA-binding transcription factor activity"/>
    <property type="evidence" value="ECO:0007669"/>
    <property type="project" value="InterPro"/>
</dbReference>
<dbReference type="InterPro" id="IPR007630">
    <property type="entry name" value="RNA_pol_sigma70_r4"/>
</dbReference>
<dbReference type="InterPro" id="IPR013324">
    <property type="entry name" value="RNA_pol_sigma_r3/r4-like"/>
</dbReference>
<name>A0A1F6M4B6_9BACT</name>
<evidence type="ECO:0000259" key="2">
    <source>
        <dbReference type="Pfam" id="PF04545"/>
    </source>
</evidence>
<dbReference type="InterPro" id="IPR036388">
    <property type="entry name" value="WH-like_DNA-bd_sf"/>
</dbReference>
<feature type="region of interest" description="Disordered" evidence="1">
    <location>
        <begin position="1"/>
        <end position="20"/>
    </location>
</feature>